<dbReference type="WBParaSite" id="nRc.2.0.1.t24185-RA">
    <property type="protein sequence ID" value="nRc.2.0.1.t24185-RA"/>
    <property type="gene ID" value="nRc.2.0.1.g24185"/>
</dbReference>
<accession>A0A915JEE9</accession>
<dbReference type="Proteomes" id="UP000887565">
    <property type="component" value="Unplaced"/>
</dbReference>
<dbReference type="AlphaFoldDB" id="A0A915JEE9"/>
<sequence>MKHPLEHYLPTKAHARTKCHTSCDRDAAKKATVAVMLQQSTSFLSPNLLATILDTGPGTNRAIMEKICSQFLKYY</sequence>
<name>A0A915JEE9_ROMCU</name>
<protein>
    <submittedName>
        <fullName evidence="2">Uncharacterized protein</fullName>
    </submittedName>
</protein>
<organism evidence="1 2">
    <name type="scientific">Romanomermis culicivorax</name>
    <name type="common">Nematode worm</name>
    <dbReference type="NCBI Taxonomy" id="13658"/>
    <lineage>
        <taxon>Eukaryota</taxon>
        <taxon>Metazoa</taxon>
        <taxon>Ecdysozoa</taxon>
        <taxon>Nematoda</taxon>
        <taxon>Enoplea</taxon>
        <taxon>Dorylaimia</taxon>
        <taxon>Mermithida</taxon>
        <taxon>Mermithoidea</taxon>
        <taxon>Mermithidae</taxon>
        <taxon>Romanomermis</taxon>
    </lineage>
</organism>
<reference evidence="2" key="1">
    <citation type="submission" date="2022-11" db="UniProtKB">
        <authorList>
            <consortium name="WormBaseParasite"/>
        </authorList>
    </citation>
    <scope>IDENTIFICATION</scope>
</reference>
<proteinExistence type="predicted"/>
<evidence type="ECO:0000313" key="2">
    <source>
        <dbReference type="WBParaSite" id="nRc.2.0.1.t24185-RA"/>
    </source>
</evidence>
<keyword evidence="1" id="KW-1185">Reference proteome</keyword>
<evidence type="ECO:0000313" key="1">
    <source>
        <dbReference type="Proteomes" id="UP000887565"/>
    </source>
</evidence>